<dbReference type="Proteomes" id="UP000320773">
    <property type="component" value="Unassembled WGS sequence"/>
</dbReference>
<dbReference type="AlphaFoldDB" id="A0A543G774"/>
<comment type="caution">
    <text evidence="2">The sequence shown here is derived from an EMBL/GenBank/DDBJ whole genome shotgun (WGS) entry which is preliminary data.</text>
</comment>
<dbReference type="PROSITE" id="PS00108">
    <property type="entry name" value="PROTEIN_KINASE_ST"/>
    <property type="match status" value="1"/>
</dbReference>
<dbReference type="GO" id="GO:0005524">
    <property type="term" value="F:ATP binding"/>
    <property type="evidence" value="ECO:0007669"/>
    <property type="project" value="InterPro"/>
</dbReference>
<reference evidence="2 3" key="1">
    <citation type="submission" date="2019-06" db="EMBL/GenBank/DDBJ databases">
        <title>Genomic Encyclopedia of Archaeal and Bacterial Type Strains, Phase II (KMG-II): from individual species to whole genera.</title>
        <authorList>
            <person name="Goeker M."/>
        </authorList>
    </citation>
    <scope>NUCLEOTIDE SEQUENCE [LARGE SCALE GENOMIC DNA]</scope>
    <source>
        <strain evidence="2 3">DSM 24789</strain>
    </source>
</reference>
<gene>
    <name evidence="2" type="ORF">BC670_2934</name>
</gene>
<protein>
    <submittedName>
        <fullName evidence="2">Protein kinase-like protein</fullName>
    </submittedName>
</protein>
<keyword evidence="2" id="KW-0808">Transferase</keyword>
<name>A0A543G774_9FLAO</name>
<sequence length="599" mass="69038">MYPSKKQYKDSVISEMFPVEENGGYVFRPFYKNDELVISSGGNAIVFKVKDENNDYALKLFSAELEGRFQRLKSISSYLENTKHDFFINFTFIEKLIYVELIGIPDEKCYFPGVIMKWIEADDLESKINSLVRQKKVNEINKIAKNFKKIATTLLNEGIAHGDLKLSNIMIDQKLNLFLIDYDGMFVPKLLGEKSIEEGTPSYQHPNRTNEDFNEKIDHFSILNIYTSLLALTVSLDLYDKFNDGENIIFTKEDFLNPDDSELFRTLSNMKEVQKLVYCIKQSLKSDSIYIDNIKDILNGVFPKPKIVINHSPEIPLEGNEVTINWTSENTESVKIDGKDYPISGKITEKNYSSKKIIFQLENPFDKAKINYELKVFNKPKINHFKANNQKIEYNKSTFFNWSVSNASKVFLIYDGKKEQVESILNFEISPLKDTSYELKVIGLDNIETISEKIKIQVFKRVEIIEFKSNLDFVVESIPIRLSWKTENDSKVTLSSSYDADIDVTGKSSIELKPKNDCSFTLIAQNDLFQATQKIQISVQNLHKVPPLDLAMPKMPTLNISISNLSHEVFDEQKNIFNNFLEKKEKFSISKTLKTLLSK</sequence>
<organism evidence="2 3">
    <name type="scientific">Flavobacterium branchiophilum</name>
    <dbReference type="NCBI Taxonomy" id="55197"/>
    <lineage>
        <taxon>Bacteria</taxon>
        <taxon>Pseudomonadati</taxon>
        <taxon>Bacteroidota</taxon>
        <taxon>Flavobacteriia</taxon>
        <taxon>Flavobacteriales</taxon>
        <taxon>Flavobacteriaceae</taxon>
        <taxon>Flavobacterium</taxon>
    </lineage>
</organism>
<dbReference type="EMBL" id="VFPJ01000001">
    <property type="protein sequence ID" value="TQM41919.1"/>
    <property type="molecule type" value="Genomic_DNA"/>
</dbReference>
<dbReference type="PROSITE" id="PS50011">
    <property type="entry name" value="PROTEIN_KINASE_DOM"/>
    <property type="match status" value="1"/>
</dbReference>
<dbReference type="Gene3D" id="1.10.510.10">
    <property type="entry name" value="Transferase(Phosphotransferase) domain 1"/>
    <property type="match status" value="1"/>
</dbReference>
<evidence type="ECO:0000313" key="2">
    <source>
        <dbReference type="EMBL" id="TQM41919.1"/>
    </source>
</evidence>
<evidence type="ECO:0000259" key="1">
    <source>
        <dbReference type="PROSITE" id="PS50011"/>
    </source>
</evidence>
<dbReference type="InterPro" id="IPR000719">
    <property type="entry name" value="Prot_kinase_dom"/>
</dbReference>
<dbReference type="InterPro" id="IPR011009">
    <property type="entry name" value="Kinase-like_dom_sf"/>
</dbReference>
<keyword evidence="2" id="KW-0418">Kinase</keyword>
<accession>A0A543G774</accession>
<feature type="domain" description="Protein kinase" evidence="1">
    <location>
        <begin position="32"/>
        <end position="307"/>
    </location>
</feature>
<proteinExistence type="predicted"/>
<dbReference type="Pfam" id="PF00069">
    <property type="entry name" value="Pkinase"/>
    <property type="match status" value="1"/>
</dbReference>
<evidence type="ECO:0000313" key="3">
    <source>
        <dbReference type="Proteomes" id="UP000320773"/>
    </source>
</evidence>
<dbReference type="RefSeq" id="WP_089080986.1">
    <property type="nucleotide sequence ID" value="NZ_VFPJ01000001.1"/>
</dbReference>
<dbReference type="GO" id="GO:0004672">
    <property type="term" value="F:protein kinase activity"/>
    <property type="evidence" value="ECO:0007669"/>
    <property type="project" value="InterPro"/>
</dbReference>
<dbReference type="InterPro" id="IPR008271">
    <property type="entry name" value="Ser/Thr_kinase_AS"/>
</dbReference>
<dbReference type="SUPFAM" id="SSF56112">
    <property type="entry name" value="Protein kinase-like (PK-like)"/>
    <property type="match status" value="1"/>
</dbReference>